<proteinExistence type="predicted"/>
<organism evidence="2 4">
    <name type="scientific">Dracunculus medinensis</name>
    <name type="common">Guinea worm</name>
    <dbReference type="NCBI Taxonomy" id="318479"/>
    <lineage>
        <taxon>Eukaryota</taxon>
        <taxon>Metazoa</taxon>
        <taxon>Ecdysozoa</taxon>
        <taxon>Nematoda</taxon>
        <taxon>Chromadorea</taxon>
        <taxon>Rhabditida</taxon>
        <taxon>Spirurina</taxon>
        <taxon>Dracunculoidea</taxon>
        <taxon>Dracunculidae</taxon>
        <taxon>Dracunculus</taxon>
    </lineage>
</organism>
<accession>A0A0N4U8T3</accession>
<reference evidence="4" key="1">
    <citation type="submission" date="2017-02" db="UniProtKB">
        <authorList>
            <consortium name="WormBaseParasite"/>
        </authorList>
    </citation>
    <scope>IDENTIFICATION</scope>
</reference>
<dbReference type="EMBL" id="UYYG01000002">
    <property type="protein sequence ID" value="VDN50363.1"/>
    <property type="molecule type" value="Genomic_DNA"/>
</dbReference>
<dbReference type="WBParaSite" id="DME_0000347001-mRNA-1">
    <property type="protein sequence ID" value="DME_0000347001-mRNA-1"/>
    <property type="gene ID" value="DME_0000347001"/>
</dbReference>
<dbReference type="STRING" id="318479.A0A0N4U8T3"/>
<evidence type="ECO:0000313" key="3">
    <source>
        <dbReference type="Proteomes" id="UP000274756"/>
    </source>
</evidence>
<keyword evidence="3" id="KW-1185">Reference proteome</keyword>
<dbReference type="AlphaFoldDB" id="A0A0N4U8T3"/>
<dbReference type="Proteomes" id="UP000274756">
    <property type="component" value="Unassembled WGS sequence"/>
</dbReference>
<dbReference type="OrthoDB" id="5876162at2759"/>
<name>A0A0N4U8T3_DRAME</name>
<protein>
    <submittedName>
        <fullName evidence="1 4">Uncharacterized protein</fullName>
    </submittedName>
</protein>
<sequence>MGENLEQFSIEIIIENKLSTWILDRIYRQWEEQEMWSEIKTILNETDSKKEVTRSQHHEAAKGEINPRYFPEETLALTITTPQIYNYKTKVNNTKKVNKTQRPCIFCNKNHWDNECQTYSSLEQKMQQLKENNACLNCLQPGYGNQLQKKKKYLFPLQRSS</sequence>
<evidence type="ECO:0000313" key="4">
    <source>
        <dbReference type="WBParaSite" id="DME_0000347001-mRNA-1"/>
    </source>
</evidence>
<reference evidence="1 3" key="2">
    <citation type="submission" date="2018-11" db="EMBL/GenBank/DDBJ databases">
        <authorList>
            <consortium name="Pathogen Informatics"/>
        </authorList>
    </citation>
    <scope>NUCLEOTIDE SEQUENCE [LARGE SCALE GENOMIC DNA]</scope>
</reference>
<dbReference type="Proteomes" id="UP000038040">
    <property type="component" value="Unplaced"/>
</dbReference>
<evidence type="ECO:0000313" key="1">
    <source>
        <dbReference type="EMBL" id="VDN50363.1"/>
    </source>
</evidence>
<evidence type="ECO:0000313" key="2">
    <source>
        <dbReference type="Proteomes" id="UP000038040"/>
    </source>
</evidence>
<gene>
    <name evidence="1" type="ORF">DME_LOCUS336</name>
</gene>